<sequence>MFRSSDGARWTQMSAGRLAALPFWKGNRIVDDTHVQRISQSIKTGITELNISPYRIVTTVVDGEICKYIIDGQHRITLLREYFKNPDADDFLVIVIEKECEAELDIIEYFGTVNRTKAMFWREDPVLAANNYIVPFVKEFNRDPKKPVIRSGKVNRPYMSVDRLREVLIEKHVVEWRTLPTEFVARCREINDAELEKLDTTVSVNKRAKEMNFTLGLLDFKFL</sequence>
<evidence type="ECO:0000313" key="1">
    <source>
        <dbReference type="EMBL" id="QHS85826.1"/>
    </source>
</evidence>
<reference evidence="1" key="1">
    <citation type="journal article" date="2020" name="Nature">
        <title>Giant virus diversity and host interactions through global metagenomics.</title>
        <authorList>
            <person name="Schulz F."/>
            <person name="Roux S."/>
            <person name="Paez-Espino D."/>
            <person name="Jungbluth S."/>
            <person name="Walsh D.A."/>
            <person name="Denef V.J."/>
            <person name="McMahon K.D."/>
            <person name="Konstantinidis K.T."/>
            <person name="Eloe-Fadrosh E.A."/>
            <person name="Kyrpides N.C."/>
            <person name="Woyke T."/>
        </authorList>
    </citation>
    <scope>NUCLEOTIDE SEQUENCE</scope>
    <source>
        <strain evidence="1">GVMAG-M-3300009185-36</strain>
    </source>
</reference>
<dbReference type="AlphaFoldDB" id="A0A6C0B165"/>
<name>A0A6C0B165_9ZZZZ</name>
<protein>
    <recommendedName>
        <fullName evidence="2">ParB/Sulfiredoxin domain-containing protein</fullName>
    </recommendedName>
</protein>
<accession>A0A6C0B165</accession>
<evidence type="ECO:0008006" key="2">
    <source>
        <dbReference type="Google" id="ProtNLM"/>
    </source>
</evidence>
<dbReference type="EMBL" id="MN739048">
    <property type="protein sequence ID" value="QHS85826.1"/>
    <property type="molecule type" value="Genomic_DNA"/>
</dbReference>
<organism evidence="1">
    <name type="scientific">viral metagenome</name>
    <dbReference type="NCBI Taxonomy" id="1070528"/>
    <lineage>
        <taxon>unclassified sequences</taxon>
        <taxon>metagenomes</taxon>
        <taxon>organismal metagenomes</taxon>
    </lineage>
</organism>
<proteinExistence type="predicted"/>